<evidence type="ECO:0000313" key="9">
    <source>
        <dbReference type="EMBL" id="ETS78221.1"/>
    </source>
</evidence>
<gene>
    <name evidence="9" type="ORF">PFICI_10283</name>
</gene>
<dbReference type="PANTHER" id="PTHR23504">
    <property type="entry name" value="MAJOR FACILITATOR SUPERFAMILY DOMAIN-CONTAINING PROTEIN 10"/>
    <property type="match status" value="1"/>
</dbReference>
<dbReference type="SUPFAM" id="SSF103473">
    <property type="entry name" value="MFS general substrate transporter"/>
    <property type="match status" value="1"/>
</dbReference>
<feature type="transmembrane region" description="Helical" evidence="7">
    <location>
        <begin position="63"/>
        <end position="86"/>
    </location>
</feature>
<evidence type="ECO:0000256" key="1">
    <source>
        <dbReference type="ARBA" id="ARBA00004141"/>
    </source>
</evidence>
<evidence type="ECO:0000256" key="2">
    <source>
        <dbReference type="ARBA" id="ARBA00022448"/>
    </source>
</evidence>
<dbReference type="InterPro" id="IPR020846">
    <property type="entry name" value="MFS_dom"/>
</dbReference>
<dbReference type="OMA" id="LPMSFNV"/>
<evidence type="ECO:0000256" key="5">
    <source>
        <dbReference type="ARBA" id="ARBA00023136"/>
    </source>
</evidence>
<dbReference type="GeneID" id="19275296"/>
<feature type="transmembrane region" description="Helical" evidence="7">
    <location>
        <begin position="394"/>
        <end position="414"/>
    </location>
</feature>
<reference evidence="10" key="1">
    <citation type="journal article" date="2015" name="BMC Genomics">
        <title>Genomic and transcriptomic analysis of the endophytic fungus Pestalotiopsis fici reveals its lifestyle and high potential for synthesis of natural products.</title>
        <authorList>
            <person name="Wang X."/>
            <person name="Zhang X."/>
            <person name="Liu L."/>
            <person name="Xiang M."/>
            <person name="Wang W."/>
            <person name="Sun X."/>
            <person name="Che Y."/>
            <person name="Guo L."/>
            <person name="Liu G."/>
            <person name="Guo L."/>
            <person name="Wang C."/>
            <person name="Yin W.B."/>
            <person name="Stadler M."/>
            <person name="Zhang X."/>
            <person name="Liu X."/>
        </authorList>
    </citation>
    <scope>NUCLEOTIDE SEQUENCE [LARGE SCALE GENOMIC DNA]</scope>
    <source>
        <strain evidence="10">W106-1 / CGMCC3.15140</strain>
    </source>
</reference>
<feature type="transmembrane region" description="Helical" evidence="7">
    <location>
        <begin position="106"/>
        <end position="123"/>
    </location>
</feature>
<dbReference type="Gene3D" id="1.20.1250.20">
    <property type="entry name" value="MFS general substrate transporter like domains"/>
    <property type="match status" value="1"/>
</dbReference>
<organism evidence="9 10">
    <name type="scientific">Pestalotiopsis fici (strain W106-1 / CGMCC3.15140)</name>
    <dbReference type="NCBI Taxonomy" id="1229662"/>
    <lineage>
        <taxon>Eukaryota</taxon>
        <taxon>Fungi</taxon>
        <taxon>Dikarya</taxon>
        <taxon>Ascomycota</taxon>
        <taxon>Pezizomycotina</taxon>
        <taxon>Sordariomycetes</taxon>
        <taxon>Xylariomycetidae</taxon>
        <taxon>Amphisphaeriales</taxon>
        <taxon>Sporocadaceae</taxon>
        <taxon>Pestalotiopsis</taxon>
    </lineage>
</organism>
<dbReference type="PANTHER" id="PTHR23504:SF16">
    <property type="entry name" value="TRANSPORTER, PUTATIVE (AFU_ORTHOLOGUE AFUA_1G13970)-RELATED"/>
    <property type="match status" value="1"/>
</dbReference>
<keyword evidence="2" id="KW-0813">Transport</keyword>
<feature type="transmembrane region" description="Helical" evidence="7">
    <location>
        <begin position="194"/>
        <end position="217"/>
    </location>
</feature>
<dbReference type="EMBL" id="KI912115">
    <property type="protein sequence ID" value="ETS78221.1"/>
    <property type="molecule type" value="Genomic_DNA"/>
</dbReference>
<feature type="transmembrane region" description="Helical" evidence="7">
    <location>
        <begin position="535"/>
        <end position="555"/>
    </location>
</feature>
<comment type="subcellular location">
    <subcellularLocation>
        <location evidence="1">Membrane</location>
        <topology evidence="1">Multi-pass membrane protein</topology>
    </subcellularLocation>
</comment>
<dbReference type="Pfam" id="PF07690">
    <property type="entry name" value="MFS_1"/>
    <property type="match status" value="1"/>
</dbReference>
<dbReference type="InterPro" id="IPR036259">
    <property type="entry name" value="MFS_trans_sf"/>
</dbReference>
<dbReference type="GO" id="GO:0016020">
    <property type="term" value="C:membrane"/>
    <property type="evidence" value="ECO:0007669"/>
    <property type="project" value="UniProtKB-SubCell"/>
</dbReference>
<dbReference type="RefSeq" id="XP_007837055.1">
    <property type="nucleotide sequence ID" value="XM_007838864.1"/>
</dbReference>
<keyword evidence="3 7" id="KW-0812">Transmembrane</keyword>
<protein>
    <recommendedName>
        <fullName evidence="8">Major facilitator superfamily (MFS) profile domain-containing protein</fullName>
    </recommendedName>
</protein>
<feature type="transmembrane region" description="Helical" evidence="7">
    <location>
        <begin position="161"/>
        <end position="182"/>
    </location>
</feature>
<feature type="transmembrane region" description="Helical" evidence="7">
    <location>
        <begin position="135"/>
        <end position="155"/>
    </location>
</feature>
<dbReference type="InParanoid" id="W3WZC6"/>
<evidence type="ECO:0000313" key="10">
    <source>
        <dbReference type="Proteomes" id="UP000030651"/>
    </source>
</evidence>
<feature type="transmembrane region" description="Helical" evidence="7">
    <location>
        <begin position="343"/>
        <end position="367"/>
    </location>
</feature>
<accession>W3WZC6</accession>
<evidence type="ECO:0000256" key="4">
    <source>
        <dbReference type="ARBA" id="ARBA00022989"/>
    </source>
</evidence>
<feature type="transmembrane region" description="Helical" evidence="7">
    <location>
        <begin position="426"/>
        <end position="445"/>
    </location>
</feature>
<dbReference type="InterPro" id="IPR011701">
    <property type="entry name" value="MFS"/>
</dbReference>
<dbReference type="eggNOG" id="KOG2615">
    <property type="taxonomic scope" value="Eukaryota"/>
</dbReference>
<evidence type="ECO:0000256" key="7">
    <source>
        <dbReference type="SAM" id="Phobius"/>
    </source>
</evidence>
<name>W3WZC6_PESFW</name>
<evidence type="ECO:0000256" key="6">
    <source>
        <dbReference type="SAM" id="MobiDB-lite"/>
    </source>
</evidence>
<feature type="region of interest" description="Disordered" evidence="6">
    <location>
        <begin position="1"/>
        <end position="23"/>
    </location>
</feature>
<dbReference type="AlphaFoldDB" id="W3WZC6"/>
<dbReference type="HOGENOM" id="CLU_001265_54_5_1"/>
<feature type="transmembrane region" description="Helical" evidence="7">
    <location>
        <begin position="457"/>
        <end position="476"/>
    </location>
</feature>
<dbReference type="OrthoDB" id="10262656at2759"/>
<proteinExistence type="predicted"/>
<feature type="transmembrane region" description="Helical" evidence="7">
    <location>
        <begin position="243"/>
        <end position="265"/>
    </location>
</feature>
<evidence type="ECO:0000256" key="3">
    <source>
        <dbReference type="ARBA" id="ARBA00022692"/>
    </source>
</evidence>
<keyword evidence="4 7" id="KW-1133">Transmembrane helix</keyword>
<sequence>MSEEKVGRDSYSLSHENDDLELHELADVADTEALLEKTDEESQPPQQKDGPVTWLSLPRKDQLAILFLCRFVDFLQVASLQAYVFYQLRSLDGTKSDSEISAQVGILQGSSTGAQVLTAILWGKAADATWCGRKTVLVVGLLGTAVSCLGCGFASSFYWAVFWRALGGAINGLVGIIRTMIAEITVQRKYQSRAFLILPMSFNVAGILGPLLGGYLADPSRNLPSLFGEGCVFGSRMVEKYPYALPGIINAILLSVTAAIVFLGLEETLKSKKNFFDWGLYITARAKQIILRRPIDQGFSRLRTTDTFEEQPFVPKEVADIKAQTPEKPAKVLPFNRIWTRNVILTLVTGAFYDFHLGAFTNLWTLFLSTPRVASVVQQLPFSFTGGLGMPSSMVGNATSILGILGMLLQICLYPPVHARLGTLRSFQWFLILFPIAYFFAPYLAVLPSSSEAPEPASGAFIWAGIIFVLFFQVVARTMTLPASIILLNNCSPHPSVLGTIHGLGQSTSAGFRTVGLLVSGWWYGAGLDMNVVGASWWGVTGMSTLGCVAAMFIYEGSGHEIMLD</sequence>
<dbReference type="PROSITE" id="PS50850">
    <property type="entry name" value="MFS"/>
    <property type="match status" value="1"/>
</dbReference>
<evidence type="ECO:0000259" key="8">
    <source>
        <dbReference type="PROSITE" id="PS50850"/>
    </source>
</evidence>
<dbReference type="GO" id="GO:0022857">
    <property type="term" value="F:transmembrane transporter activity"/>
    <property type="evidence" value="ECO:0007669"/>
    <property type="project" value="InterPro"/>
</dbReference>
<dbReference type="Proteomes" id="UP000030651">
    <property type="component" value="Unassembled WGS sequence"/>
</dbReference>
<feature type="domain" description="Major facilitator superfamily (MFS) profile" evidence="8">
    <location>
        <begin position="62"/>
        <end position="559"/>
    </location>
</feature>
<keyword evidence="10" id="KW-1185">Reference proteome</keyword>
<dbReference type="KEGG" id="pfy:PFICI_10283"/>
<keyword evidence="5 7" id="KW-0472">Membrane</keyword>